<feature type="chain" id="PRO_5012749509" evidence="1">
    <location>
        <begin position="26"/>
        <end position="414"/>
    </location>
</feature>
<reference evidence="2 3" key="1">
    <citation type="journal article" date="2016" name="Front. Microbiol.">
        <title>Fuerstia marisgermanicae gen. nov., sp. nov., an Unusual Member of the Phylum Planctomycetes from the German Wadden Sea.</title>
        <authorList>
            <person name="Kohn T."/>
            <person name="Heuer A."/>
            <person name="Jogler M."/>
            <person name="Vollmers J."/>
            <person name="Boedeker C."/>
            <person name="Bunk B."/>
            <person name="Rast P."/>
            <person name="Borchert D."/>
            <person name="Glockner I."/>
            <person name="Freese H.M."/>
            <person name="Klenk H.P."/>
            <person name="Overmann J."/>
            <person name="Kaster A.K."/>
            <person name="Rohde M."/>
            <person name="Wiegand S."/>
            <person name="Jogler C."/>
        </authorList>
    </citation>
    <scope>NUCLEOTIDE SEQUENCE [LARGE SCALE GENOMIC DNA]</scope>
    <source>
        <strain evidence="2 3">NH11</strain>
    </source>
</reference>
<accession>A0A1P8WKY7</accession>
<proteinExistence type="predicted"/>
<evidence type="ECO:0000256" key="1">
    <source>
        <dbReference type="SAM" id="SignalP"/>
    </source>
</evidence>
<dbReference type="Pfam" id="PF07585">
    <property type="entry name" value="BBP7"/>
    <property type="match status" value="1"/>
</dbReference>
<sequence precursor="true">MFRPNLFRSLILMSFALTFCSVSQAQHPGGHWQMPGIHAPQSQYQAPILDHYTGSKPALWDDQQPVERLFGEIAKRSWMRFEYLHWNVSRPGSVRVGAPLTDVTDPLIVFDNQNGTPAGEAVIPNLGNLGLDDTRGVRGTWGLDLANADFELQFFGTEQNSDSLSRTNLFAGRDTGAETIGTTAFPNVAIPLLSGGGVASADTANYLIFDDSFSTSIHTQMWGGEATFLSKPYVPNADTSWQWLGGIRYIAYEEEFRNRGVNSSGGLDTPVVTTFGGDTINNMYGPEVGARMAMKNRWFSLSATPRIAFALNDYSANTQSSPLGVAGTSYSESDIDFTPIVQVSFTGEIHITPNFSIFGGYDFMWIYRMTRPFDNIAYDSVAGEAGGFVPDLRQQVDLESFYTRGLSVGCVLRY</sequence>
<dbReference type="EMBL" id="CP017641">
    <property type="protein sequence ID" value="APZ94719.1"/>
    <property type="molecule type" value="Genomic_DNA"/>
</dbReference>
<protein>
    <submittedName>
        <fullName evidence="2">Uncharacterized protein</fullName>
    </submittedName>
</protein>
<organism evidence="2 3">
    <name type="scientific">Fuerstiella marisgermanici</name>
    <dbReference type="NCBI Taxonomy" id="1891926"/>
    <lineage>
        <taxon>Bacteria</taxon>
        <taxon>Pseudomonadati</taxon>
        <taxon>Planctomycetota</taxon>
        <taxon>Planctomycetia</taxon>
        <taxon>Planctomycetales</taxon>
        <taxon>Planctomycetaceae</taxon>
        <taxon>Fuerstiella</taxon>
    </lineage>
</organism>
<name>A0A1P8WKY7_9PLAN</name>
<dbReference type="InterPro" id="IPR011446">
    <property type="entry name" value="BBP7"/>
</dbReference>
<dbReference type="AlphaFoldDB" id="A0A1P8WKY7"/>
<dbReference type="RefSeq" id="WP_077025990.1">
    <property type="nucleotide sequence ID" value="NZ_CP017641.1"/>
</dbReference>
<dbReference type="OrthoDB" id="214985at2"/>
<keyword evidence="1" id="KW-0732">Signal</keyword>
<evidence type="ECO:0000313" key="3">
    <source>
        <dbReference type="Proteomes" id="UP000187735"/>
    </source>
</evidence>
<evidence type="ECO:0000313" key="2">
    <source>
        <dbReference type="EMBL" id="APZ94719.1"/>
    </source>
</evidence>
<feature type="signal peptide" evidence="1">
    <location>
        <begin position="1"/>
        <end position="25"/>
    </location>
</feature>
<dbReference type="KEGG" id="fmr:Fuma_04358"/>
<keyword evidence="3" id="KW-1185">Reference proteome</keyword>
<gene>
    <name evidence="2" type="ORF">Fuma_04358</name>
</gene>
<dbReference type="Proteomes" id="UP000187735">
    <property type="component" value="Chromosome"/>
</dbReference>